<keyword evidence="6 7" id="KW-0539">Nucleus</keyword>
<evidence type="ECO:0000256" key="5">
    <source>
        <dbReference type="ARBA" id="ARBA00023163"/>
    </source>
</evidence>
<dbReference type="AlphaFoldDB" id="A0A9P4TJ49"/>
<proteinExistence type="inferred from homology"/>
<dbReference type="EMBL" id="SWKU01000005">
    <property type="protein sequence ID" value="KAF3006569.1"/>
    <property type="molecule type" value="Genomic_DNA"/>
</dbReference>
<feature type="domain" description="Mediator complex subunit Med1" evidence="9">
    <location>
        <begin position="86"/>
        <end position="533"/>
    </location>
</feature>
<comment type="function">
    <text evidence="7">Component of the Mediator complex, a coactivator involved in the regulated transcription of nearly all RNA polymerase II-dependent genes. Mediator functions as a bridge to convey information from gene-specific regulatory proteins to the basal RNA polymerase II transcription machinery. Mediator is recruited to promoters by direct interactions with regulatory proteins and serves as a scaffold for the assembly of a functional preinitiation complex with RNA polymerase II and the general transcription factors.</text>
</comment>
<feature type="region of interest" description="Disordered" evidence="8">
    <location>
        <begin position="549"/>
        <end position="568"/>
    </location>
</feature>
<keyword evidence="5 7" id="KW-0804">Transcription</keyword>
<feature type="compositionally biased region" description="Basic and acidic residues" evidence="8">
    <location>
        <begin position="288"/>
        <end position="299"/>
    </location>
</feature>
<evidence type="ECO:0000313" key="11">
    <source>
        <dbReference type="Proteomes" id="UP000801428"/>
    </source>
</evidence>
<dbReference type="GO" id="GO:0045944">
    <property type="term" value="P:positive regulation of transcription by RNA polymerase II"/>
    <property type="evidence" value="ECO:0007669"/>
    <property type="project" value="UniProtKB-ARBA"/>
</dbReference>
<keyword evidence="11" id="KW-1185">Reference proteome</keyword>
<protein>
    <recommendedName>
        <fullName evidence="7">Mediator of RNA polymerase II transcription subunit 1</fullName>
    </recommendedName>
    <alternativeName>
        <fullName evidence="7">Mediator complex subunit 1</fullName>
    </alternativeName>
</protein>
<evidence type="ECO:0000259" key="9">
    <source>
        <dbReference type="Pfam" id="PF10744"/>
    </source>
</evidence>
<dbReference type="GO" id="GO:0003712">
    <property type="term" value="F:transcription coregulator activity"/>
    <property type="evidence" value="ECO:0007669"/>
    <property type="project" value="InterPro"/>
</dbReference>
<feature type="region of interest" description="Disordered" evidence="8">
    <location>
        <begin position="574"/>
        <end position="604"/>
    </location>
</feature>
<evidence type="ECO:0000256" key="1">
    <source>
        <dbReference type="ARBA" id="ARBA00004123"/>
    </source>
</evidence>
<dbReference type="Pfam" id="PF10744">
    <property type="entry name" value="Med1"/>
    <property type="match status" value="1"/>
</dbReference>
<dbReference type="InterPro" id="IPR019680">
    <property type="entry name" value="Mediator_Med1"/>
</dbReference>
<evidence type="ECO:0000256" key="2">
    <source>
        <dbReference type="ARBA" id="ARBA00006210"/>
    </source>
</evidence>
<evidence type="ECO:0000313" key="10">
    <source>
        <dbReference type="EMBL" id="KAF3006569.1"/>
    </source>
</evidence>
<comment type="similarity">
    <text evidence="2 7">Belongs to the Mediator complex subunit 1 family.</text>
</comment>
<accession>A0A9P4TJ49</accession>
<dbReference type="GO" id="GO:0016592">
    <property type="term" value="C:mediator complex"/>
    <property type="evidence" value="ECO:0007669"/>
    <property type="project" value="InterPro"/>
</dbReference>
<gene>
    <name evidence="10" type="ORF">E8E13_006624</name>
</gene>
<keyword evidence="3 7" id="KW-0805">Transcription regulation</keyword>
<dbReference type="PANTHER" id="PTHR35041:SF4">
    <property type="entry name" value="MEDIATOR OF RNA POLYMERASE II TRANSCRIPTION SUBUNIT 1"/>
    <property type="match status" value="1"/>
</dbReference>
<keyword evidence="4 7" id="KW-0010">Activator</keyword>
<dbReference type="OrthoDB" id="5310959at2759"/>
<evidence type="ECO:0000256" key="8">
    <source>
        <dbReference type="SAM" id="MobiDB-lite"/>
    </source>
</evidence>
<comment type="caution">
    <text evidence="10">The sequence shown here is derived from an EMBL/GenBank/DDBJ whole genome shotgun (WGS) entry which is preliminary data.</text>
</comment>
<evidence type="ECO:0000256" key="7">
    <source>
        <dbReference type="RuleBase" id="RU364059"/>
    </source>
</evidence>
<sequence>MATPQKHLPAFSSPAPRSVPHTGATNGMMNYDSPAMLNMLSEGGTALGGVPMGGVNMDISLSQLGLPSASAMGRADEAERTRRLHNIIDTLKQKPGRISEGNVLALCTRLGIHFEKEGNGYILAVGESNLLEISFRGDEVEKIDLQGGFDMHNASIGFAETGTKILTRNLQPLPDQSRINVTLERFAENLEKLVTLDKLGSPQHGGVSCYNAIAGVYTSLQKLFEHEKKAVLSALDEDTPDRHHRAEREVLCKKSGRPRPNTGNRLGLNLEYWMDRRHIVPKSRAKKHSSDKGKERMDIDSQEQTLSADDDDDLEINKVYSLTLECEASPSTLYTPIRVSDDWISDAVEKSADPNDTSNLDNILLNTPSLDWQDPKPTFLEPSASTGEDDAMNLDSAPGRLPNIRFVAKFNPPLVVPLTTYISLYQSVGIEPQQDFLATTFVGLALRPNELDPGMTGTAGATTHEIRSTTSTIVRDPQGNETDRTHNFSLYIPKMEYSRKIESLPFAHPKQLVEILPVLRQYAFTTSLLQNSFPETGETGKNSHISRAQVNRDTESAGPPLPLDINLSYTPPAPRLTLHVPHPSSVLSSASNASSSPHATTPASVSDLLSGLLSDADTKRPTPSHAPLKVTLDVHMNAELVVSEQNITEGRAPGEEDLEKVQDMEAKTKRLAKALDVCGDLGIWGEWLRREVGSSSN</sequence>
<feature type="region of interest" description="Disordered" evidence="8">
    <location>
        <begin position="281"/>
        <end position="309"/>
    </location>
</feature>
<reference evidence="10" key="1">
    <citation type="submission" date="2019-04" db="EMBL/GenBank/DDBJ databases">
        <title>Sequencing of skin fungus with MAO and IRED activity.</title>
        <authorList>
            <person name="Marsaioli A.J."/>
            <person name="Bonatto J.M.C."/>
            <person name="Reis Junior O."/>
        </authorList>
    </citation>
    <scope>NUCLEOTIDE SEQUENCE</scope>
    <source>
        <strain evidence="10">30M1</strain>
    </source>
</reference>
<feature type="compositionally biased region" description="Low complexity" evidence="8">
    <location>
        <begin position="578"/>
        <end position="604"/>
    </location>
</feature>
<organism evidence="10 11">
    <name type="scientific">Curvularia kusanoi</name>
    <name type="common">Cochliobolus kusanoi</name>
    <dbReference type="NCBI Taxonomy" id="90978"/>
    <lineage>
        <taxon>Eukaryota</taxon>
        <taxon>Fungi</taxon>
        <taxon>Dikarya</taxon>
        <taxon>Ascomycota</taxon>
        <taxon>Pezizomycotina</taxon>
        <taxon>Dothideomycetes</taxon>
        <taxon>Pleosporomycetidae</taxon>
        <taxon>Pleosporales</taxon>
        <taxon>Pleosporineae</taxon>
        <taxon>Pleosporaceae</taxon>
        <taxon>Curvularia</taxon>
    </lineage>
</organism>
<comment type="subcellular location">
    <subcellularLocation>
        <location evidence="1 7">Nucleus</location>
    </subcellularLocation>
</comment>
<name>A0A9P4TJ49_CURKU</name>
<dbReference type="PANTHER" id="PTHR35041">
    <property type="entry name" value="MEDIATOR OF RNA POLYMERASE II TRANSCRIPTION SUBUNIT 1"/>
    <property type="match status" value="1"/>
</dbReference>
<evidence type="ECO:0000256" key="4">
    <source>
        <dbReference type="ARBA" id="ARBA00023159"/>
    </source>
</evidence>
<evidence type="ECO:0000256" key="3">
    <source>
        <dbReference type="ARBA" id="ARBA00023015"/>
    </source>
</evidence>
<evidence type="ECO:0000256" key="6">
    <source>
        <dbReference type="ARBA" id="ARBA00023242"/>
    </source>
</evidence>
<dbReference type="Proteomes" id="UP000801428">
    <property type="component" value="Unassembled WGS sequence"/>
</dbReference>
<feature type="region of interest" description="Disordered" evidence="8">
    <location>
        <begin position="1"/>
        <end position="27"/>
    </location>
</feature>